<dbReference type="EMBL" id="JARKIE010000006">
    <property type="protein sequence ID" value="KAJ7706834.1"/>
    <property type="molecule type" value="Genomic_DNA"/>
</dbReference>
<proteinExistence type="predicted"/>
<accession>A0AAD7GWM4</accession>
<protein>
    <submittedName>
        <fullName evidence="1">Uncharacterized protein</fullName>
    </submittedName>
</protein>
<name>A0AAD7GWM4_MYCRO</name>
<dbReference type="Proteomes" id="UP001221757">
    <property type="component" value="Unassembled WGS sequence"/>
</dbReference>
<reference evidence="1" key="1">
    <citation type="submission" date="2023-03" db="EMBL/GenBank/DDBJ databases">
        <title>Massive genome expansion in bonnet fungi (Mycena s.s.) driven by repeated elements and novel gene families across ecological guilds.</title>
        <authorList>
            <consortium name="Lawrence Berkeley National Laboratory"/>
            <person name="Harder C.B."/>
            <person name="Miyauchi S."/>
            <person name="Viragh M."/>
            <person name="Kuo A."/>
            <person name="Thoen E."/>
            <person name="Andreopoulos B."/>
            <person name="Lu D."/>
            <person name="Skrede I."/>
            <person name="Drula E."/>
            <person name="Henrissat B."/>
            <person name="Morin E."/>
            <person name="Kohler A."/>
            <person name="Barry K."/>
            <person name="LaButti K."/>
            <person name="Morin E."/>
            <person name="Salamov A."/>
            <person name="Lipzen A."/>
            <person name="Mereny Z."/>
            <person name="Hegedus B."/>
            <person name="Baldrian P."/>
            <person name="Stursova M."/>
            <person name="Weitz H."/>
            <person name="Taylor A."/>
            <person name="Grigoriev I.V."/>
            <person name="Nagy L.G."/>
            <person name="Martin F."/>
            <person name="Kauserud H."/>
        </authorList>
    </citation>
    <scope>NUCLEOTIDE SEQUENCE</scope>
    <source>
        <strain evidence="1">CBHHK067</strain>
    </source>
</reference>
<comment type="caution">
    <text evidence="1">The sequence shown here is derived from an EMBL/GenBank/DDBJ whole genome shotgun (WGS) entry which is preliminary data.</text>
</comment>
<sequence length="170" mass="18787">MHPGLPRIALLAVHARVTLETRMPRDIYISPQYYSSGVRAPEPALPPDTALDAYPMQINWKIKPISTGTTIQRRSPGTTATESKSAELNPTSYFLFLILVRAGAQLVGRFDYYHTSVLNWISLVRGVVNTEHLTKVNSTVLGMAFSCQACNEWDKTGSVARGKMGKFGCQ</sequence>
<evidence type="ECO:0000313" key="1">
    <source>
        <dbReference type="EMBL" id="KAJ7706834.1"/>
    </source>
</evidence>
<dbReference type="AlphaFoldDB" id="A0AAD7GWM4"/>
<evidence type="ECO:0000313" key="2">
    <source>
        <dbReference type="Proteomes" id="UP001221757"/>
    </source>
</evidence>
<keyword evidence="2" id="KW-1185">Reference proteome</keyword>
<organism evidence="1 2">
    <name type="scientific">Mycena rosella</name>
    <name type="common">Pink bonnet</name>
    <name type="synonym">Agaricus rosellus</name>
    <dbReference type="NCBI Taxonomy" id="1033263"/>
    <lineage>
        <taxon>Eukaryota</taxon>
        <taxon>Fungi</taxon>
        <taxon>Dikarya</taxon>
        <taxon>Basidiomycota</taxon>
        <taxon>Agaricomycotina</taxon>
        <taxon>Agaricomycetes</taxon>
        <taxon>Agaricomycetidae</taxon>
        <taxon>Agaricales</taxon>
        <taxon>Marasmiineae</taxon>
        <taxon>Mycenaceae</taxon>
        <taxon>Mycena</taxon>
    </lineage>
</organism>
<gene>
    <name evidence="1" type="ORF">B0H17DRAFT_1125661</name>
</gene>